<dbReference type="Pfam" id="PF20112">
    <property type="entry name" value="DUF6502"/>
    <property type="match status" value="1"/>
</dbReference>
<name>A0ABV7J8I7_9GAMM</name>
<dbReference type="EMBL" id="JBHRTS010000004">
    <property type="protein sequence ID" value="MFC3194431.1"/>
    <property type="molecule type" value="Genomic_DNA"/>
</dbReference>
<sequence length="280" mass="32368">MSNEVTKSTSLSFDVYWLGFIKTCLRPLIRILIKQKVEFNSFQNLVRGLFVEEAEKYILETSENSRGKISSIAYQTGLDRREVSRILKGQASEIEWVEQNRSRESNILDHWYSHPPFCTTKGKPVPLKRSGKGLSFETLTQKFGKNISHGPILEALLESNCVEIMDGKVHLINRSFTPQSAANPTKIEVAANSIKRLTTTIAHNFEHQEDANFQRNLFSIKIPNENKAQFRAEITEMMRHHYHNTFIPEFEAIERNYESITVPKNTTRIGFGFFYFDEQL</sequence>
<evidence type="ECO:0000313" key="1">
    <source>
        <dbReference type="EMBL" id="MFC3194431.1"/>
    </source>
</evidence>
<dbReference type="InterPro" id="IPR045445">
    <property type="entry name" value="DUF6502"/>
</dbReference>
<accession>A0ABV7J8I7</accession>
<evidence type="ECO:0000313" key="2">
    <source>
        <dbReference type="Proteomes" id="UP001595533"/>
    </source>
</evidence>
<protein>
    <submittedName>
        <fullName evidence="1">DUF6502 family protein</fullName>
    </submittedName>
</protein>
<reference evidence="2" key="1">
    <citation type="journal article" date="2019" name="Int. J. Syst. Evol. Microbiol.">
        <title>The Global Catalogue of Microorganisms (GCM) 10K type strain sequencing project: providing services to taxonomists for standard genome sequencing and annotation.</title>
        <authorList>
            <consortium name="The Broad Institute Genomics Platform"/>
            <consortium name="The Broad Institute Genome Sequencing Center for Infectious Disease"/>
            <person name="Wu L."/>
            <person name="Ma J."/>
        </authorList>
    </citation>
    <scope>NUCLEOTIDE SEQUENCE [LARGE SCALE GENOMIC DNA]</scope>
    <source>
        <strain evidence="2">KCTC 42953</strain>
    </source>
</reference>
<organism evidence="1 2">
    <name type="scientific">Marinicella sediminis</name>
    <dbReference type="NCBI Taxonomy" id="1792834"/>
    <lineage>
        <taxon>Bacteria</taxon>
        <taxon>Pseudomonadati</taxon>
        <taxon>Pseudomonadota</taxon>
        <taxon>Gammaproteobacteria</taxon>
        <taxon>Lysobacterales</taxon>
        <taxon>Marinicellaceae</taxon>
        <taxon>Marinicella</taxon>
    </lineage>
</organism>
<comment type="caution">
    <text evidence="1">The sequence shown here is derived from an EMBL/GenBank/DDBJ whole genome shotgun (WGS) entry which is preliminary data.</text>
</comment>
<gene>
    <name evidence="1" type="ORF">ACFODZ_09280</name>
</gene>
<dbReference type="RefSeq" id="WP_077411140.1">
    <property type="nucleotide sequence ID" value="NZ_JBHRTS010000004.1"/>
</dbReference>
<keyword evidence="2" id="KW-1185">Reference proteome</keyword>
<dbReference type="Proteomes" id="UP001595533">
    <property type="component" value="Unassembled WGS sequence"/>
</dbReference>
<proteinExistence type="predicted"/>